<proteinExistence type="predicted"/>
<feature type="region of interest" description="Disordered" evidence="1">
    <location>
        <begin position="43"/>
        <end position="68"/>
    </location>
</feature>
<reference evidence="3" key="1">
    <citation type="submission" date="2014-04" db="EMBL/GenBank/DDBJ databases">
        <title>Evolutionary Origins and Diversification of the Mycorrhizal Mutualists.</title>
        <authorList>
            <consortium name="DOE Joint Genome Institute"/>
            <consortium name="Mycorrhizal Genomics Consortium"/>
            <person name="Kohler A."/>
            <person name="Kuo A."/>
            <person name="Nagy L.G."/>
            <person name="Floudas D."/>
            <person name="Copeland A."/>
            <person name="Barry K.W."/>
            <person name="Cichocki N."/>
            <person name="Veneault-Fourrey C."/>
            <person name="LaButti K."/>
            <person name="Lindquist E.A."/>
            <person name="Lipzen A."/>
            <person name="Lundell T."/>
            <person name="Morin E."/>
            <person name="Murat C."/>
            <person name="Riley R."/>
            <person name="Ohm R."/>
            <person name="Sun H."/>
            <person name="Tunlid A."/>
            <person name="Henrissat B."/>
            <person name="Grigoriev I.V."/>
            <person name="Hibbett D.S."/>
            <person name="Martin F."/>
        </authorList>
    </citation>
    <scope>NUCLEOTIDE SEQUENCE [LARGE SCALE GENOMIC DNA]</scope>
    <source>
        <strain evidence="3">FD-334 SS-4</strain>
    </source>
</reference>
<evidence type="ECO:0000256" key="1">
    <source>
        <dbReference type="SAM" id="MobiDB-lite"/>
    </source>
</evidence>
<dbReference type="EMBL" id="KN817586">
    <property type="protein sequence ID" value="KJA18642.1"/>
    <property type="molecule type" value="Genomic_DNA"/>
</dbReference>
<accession>A0A0D2KVH2</accession>
<keyword evidence="3" id="KW-1185">Reference proteome</keyword>
<feature type="region of interest" description="Disordered" evidence="1">
    <location>
        <begin position="119"/>
        <end position="159"/>
    </location>
</feature>
<gene>
    <name evidence="2" type="ORF">HYPSUDRAFT_919250</name>
</gene>
<protein>
    <submittedName>
        <fullName evidence="2">Uncharacterized protein</fullName>
    </submittedName>
</protein>
<dbReference type="Proteomes" id="UP000054270">
    <property type="component" value="Unassembled WGS sequence"/>
</dbReference>
<organism evidence="2 3">
    <name type="scientific">Hypholoma sublateritium (strain FD-334 SS-4)</name>
    <dbReference type="NCBI Taxonomy" id="945553"/>
    <lineage>
        <taxon>Eukaryota</taxon>
        <taxon>Fungi</taxon>
        <taxon>Dikarya</taxon>
        <taxon>Basidiomycota</taxon>
        <taxon>Agaricomycotina</taxon>
        <taxon>Agaricomycetes</taxon>
        <taxon>Agaricomycetidae</taxon>
        <taxon>Agaricales</taxon>
        <taxon>Agaricineae</taxon>
        <taxon>Strophariaceae</taxon>
        <taxon>Hypholoma</taxon>
    </lineage>
</organism>
<evidence type="ECO:0000313" key="3">
    <source>
        <dbReference type="Proteomes" id="UP000054270"/>
    </source>
</evidence>
<dbReference type="AlphaFoldDB" id="A0A0D2KVH2"/>
<name>A0A0D2KVH2_HYPSF</name>
<sequence>MQRSAQHTSRAHATLVPLFDDVDECTDHTTDAPRPLRARLPSQRRVGGPRALREAGRFPSRMKRSENCATRQWGARGAITRRTRGRRRYINASGPVAGRPRQVEVSPARWIYEGSMRWQGQASDVTERNTTKGLGRGRGETGSHAGGGTGLRRSFFAPQ</sequence>
<evidence type="ECO:0000313" key="2">
    <source>
        <dbReference type="EMBL" id="KJA18642.1"/>
    </source>
</evidence>